<feature type="domain" description="Phosphatidic acid phosphatase type 2/haloperoxidase" evidence="2">
    <location>
        <begin position="61"/>
        <end position="177"/>
    </location>
</feature>
<evidence type="ECO:0000256" key="1">
    <source>
        <dbReference type="SAM" id="Phobius"/>
    </source>
</evidence>
<dbReference type="SUPFAM" id="SSF48317">
    <property type="entry name" value="Acid phosphatase/Vanadium-dependent haloperoxidase"/>
    <property type="match status" value="1"/>
</dbReference>
<keyword evidence="1" id="KW-0812">Transmembrane</keyword>
<feature type="transmembrane region" description="Helical" evidence="1">
    <location>
        <begin position="59"/>
        <end position="79"/>
    </location>
</feature>
<dbReference type="PANTHER" id="PTHR14969:SF13">
    <property type="entry name" value="AT30094P"/>
    <property type="match status" value="1"/>
</dbReference>
<dbReference type="InterPro" id="IPR036938">
    <property type="entry name" value="PAP2/HPO_sf"/>
</dbReference>
<protein>
    <submittedName>
        <fullName evidence="3">Phosphatase PAP2 family protein</fullName>
    </submittedName>
</protein>
<reference evidence="3" key="2">
    <citation type="submission" date="2020-09" db="EMBL/GenBank/DDBJ databases">
        <authorList>
            <person name="Sun Q."/>
            <person name="Sedlacek I."/>
        </authorList>
    </citation>
    <scope>NUCLEOTIDE SEQUENCE</scope>
    <source>
        <strain evidence="3">CCM 8711</strain>
    </source>
</reference>
<organism evidence="3 4">
    <name type="scientific">Mucilaginibacter galii</name>
    <dbReference type="NCBI Taxonomy" id="2005073"/>
    <lineage>
        <taxon>Bacteria</taxon>
        <taxon>Pseudomonadati</taxon>
        <taxon>Bacteroidota</taxon>
        <taxon>Sphingobacteriia</taxon>
        <taxon>Sphingobacteriales</taxon>
        <taxon>Sphingobacteriaceae</taxon>
        <taxon>Mucilaginibacter</taxon>
    </lineage>
</organism>
<proteinExistence type="predicted"/>
<sequence length="187" mass="21673">MPDFLLHLDRQVFYFINHTLTNPFFDWLMPWLRNPKFWIPVYVFIIGFSIYHYKKTGAYLIVFLLMAVGVSDFVSASLIKSQVQRARPCRDVVLAQSITSRVPCGTGYSFPSTHASDHFAMSVFLGLVYQRKWRWIWLWVILWAALVCFAQVYVGVHFPIDVTGGAIFGALVGFIFALLFKKFQPQF</sequence>
<reference evidence="3" key="1">
    <citation type="journal article" date="2014" name="Int. J. Syst. Evol. Microbiol.">
        <title>Complete genome sequence of Corynebacterium casei LMG S-19264T (=DSM 44701T), isolated from a smear-ripened cheese.</title>
        <authorList>
            <consortium name="US DOE Joint Genome Institute (JGI-PGF)"/>
            <person name="Walter F."/>
            <person name="Albersmeier A."/>
            <person name="Kalinowski J."/>
            <person name="Ruckert C."/>
        </authorList>
    </citation>
    <scope>NUCLEOTIDE SEQUENCE</scope>
    <source>
        <strain evidence="3">CCM 8711</strain>
    </source>
</reference>
<dbReference type="Pfam" id="PF01569">
    <property type="entry name" value="PAP2"/>
    <property type="match status" value="1"/>
</dbReference>
<keyword evidence="1" id="KW-0472">Membrane</keyword>
<gene>
    <name evidence="3" type="ORF">GCM10011425_13990</name>
</gene>
<dbReference type="PANTHER" id="PTHR14969">
    <property type="entry name" value="SPHINGOSINE-1-PHOSPHATE PHOSPHOHYDROLASE"/>
    <property type="match status" value="1"/>
</dbReference>
<evidence type="ECO:0000313" key="3">
    <source>
        <dbReference type="EMBL" id="GGI50187.1"/>
    </source>
</evidence>
<evidence type="ECO:0000313" key="4">
    <source>
        <dbReference type="Proteomes" id="UP000662074"/>
    </source>
</evidence>
<accession>A0A917J8P7</accession>
<name>A0A917J8P7_9SPHI</name>
<dbReference type="EMBL" id="BMDO01000003">
    <property type="protein sequence ID" value="GGI50187.1"/>
    <property type="molecule type" value="Genomic_DNA"/>
</dbReference>
<keyword evidence="4" id="KW-1185">Reference proteome</keyword>
<dbReference type="AlphaFoldDB" id="A0A917J8P7"/>
<dbReference type="Proteomes" id="UP000662074">
    <property type="component" value="Unassembled WGS sequence"/>
</dbReference>
<comment type="caution">
    <text evidence="3">The sequence shown here is derived from an EMBL/GenBank/DDBJ whole genome shotgun (WGS) entry which is preliminary data.</text>
</comment>
<feature type="transmembrane region" description="Helical" evidence="1">
    <location>
        <begin position="162"/>
        <end position="180"/>
    </location>
</feature>
<dbReference type="SMART" id="SM00014">
    <property type="entry name" value="acidPPc"/>
    <property type="match status" value="1"/>
</dbReference>
<feature type="transmembrane region" description="Helical" evidence="1">
    <location>
        <begin position="135"/>
        <end position="156"/>
    </location>
</feature>
<keyword evidence="1" id="KW-1133">Transmembrane helix</keyword>
<dbReference type="RefSeq" id="WP_188415165.1">
    <property type="nucleotide sequence ID" value="NZ_BMDO01000003.1"/>
</dbReference>
<evidence type="ECO:0000259" key="2">
    <source>
        <dbReference type="SMART" id="SM00014"/>
    </source>
</evidence>
<dbReference type="InterPro" id="IPR000326">
    <property type="entry name" value="PAP2/HPO"/>
</dbReference>
<dbReference type="Gene3D" id="1.20.144.10">
    <property type="entry name" value="Phosphatidic acid phosphatase type 2/haloperoxidase"/>
    <property type="match status" value="1"/>
</dbReference>